<evidence type="ECO:0000259" key="6">
    <source>
        <dbReference type="PROSITE" id="PS01124"/>
    </source>
</evidence>
<sequence>MPAPSPRHLPVFDAPDARLRPVTRDYPDGHCTPEHWHEGAQLIYATTGVMELSCGQGCWLISPQQALWMPARLPHRLRARGPVALRTVYLRPDQAPAELPDAPYSLMVSPLLRELLPRALPVDGRTPPDSRAAHLMHLLLDEMRQAHAVPLRLPMPRDPRLQKLCLGLLEQPGDPRSLADWGTQVGASTRTLARLFRAELGTSFLLWRQRARIQAALPRLERGEAVTRIAADLGYESSGAFTSAFRRLMGKSPKAWRNEAG</sequence>
<feature type="domain" description="HTH araC/xylS-type" evidence="6">
    <location>
        <begin position="162"/>
        <end position="259"/>
    </location>
</feature>
<name>A0A679GT91_9GAMM</name>
<dbReference type="CDD" id="cd06124">
    <property type="entry name" value="cupin_NimR-like_N"/>
    <property type="match status" value="1"/>
</dbReference>
<dbReference type="InterPro" id="IPR020449">
    <property type="entry name" value="Tscrpt_reg_AraC-type_HTH"/>
</dbReference>
<evidence type="ECO:0000256" key="4">
    <source>
        <dbReference type="ARBA" id="ARBA00023159"/>
    </source>
</evidence>
<dbReference type="SUPFAM" id="SSF46689">
    <property type="entry name" value="Homeodomain-like"/>
    <property type="match status" value="1"/>
</dbReference>
<organism evidence="7 8">
    <name type="scientific">Metapseudomonas otitidis</name>
    <dbReference type="NCBI Taxonomy" id="319939"/>
    <lineage>
        <taxon>Bacteria</taxon>
        <taxon>Pseudomonadati</taxon>
        <taxon>Pseudomonadota</taxon>
        <taxon>Gammaproteobacteria</taxon>
        <taxon>Pseudomonadales</taxon>
        <taxon>Pseudomonadaceae</taxon>
        <taxon>Metapseudomonas</taxon>
    </lineage>
</organism>
<dbReference type="RefSeq" id="WP_172434611.1">
    <property type="nucleotide sequence ID" value="NZ_AP022642.1"/>
</dbReference>
<dbReference type="SMART" id="SM00342">
    <property type="entry name" value="HTH_ARAC"/>
    <property type="match status" value="1"/>
</dbReference>
<keyword evidence="4" id="KW-0010">Activator</keyword>
<dbReference type="GO" id="GO:0009893">
    <property type="term" value="P:positive regulation of metabolic process"/>
    <property type="evidence" value="ECO:0007669"/>
    <property type="project" value="UniProtKB-ARBA"/>
</dbReference>
<dbReference type="KEGG" id="poj:PtoMrB4_46660"/>
<dbReference type="InterPro" id="IPR009057">
    <property type="entry name" value="Homeodomain-like_sf"/>
</dbReference>
<evidence type="ECO:0000256" key="5">
    <source>
        <dbReference type="ARBA" id="ARBA00023163"/>
    </source>
</evidence>
<dbReference type="AlphaFoldDB" id="A0A679GT91"/>
<dbReference type="PANTHER" id="PTHR11019:SF159">
    <property type="entry name" value="TRANSCRIPTIONAL REGULATOR-RELATED"/>
    <property type="match status" value="1"/>
</dbReference>
<dbReference type="InterPro" id="IPR014710">
    <property type="entry name" value="RmlC-like_jellyroll"/>
</dbReference>
<dbReference type="GO" id="GO:0043565">
    <property type="term" value="F:sequence-specific DNA binding"/>
    <property type="evidence" value="ECO:0007669"/>
    <property type="project" value="InterPro"/>
</dbReference>
<dbReference type="SUPFAM" id="SSF51182">
    <property type="entry name" value="RmlC-like cupins"/>
    <property type="match status" value="1"/>
</dbReference>
<dbReference type="Proteomes" id="UP000501237">
    <property type="component" value="Chromosome"/>
</dbReference>
<evidence type="ECO:0000256" key="2">
    <source>
        <dbReference type="ARBA" id="ARBA00023015"/>
    </source>
</evidence>
<accession>A0A679GT91</accession>
<dbReference type="InterPro" id="IPR018060">
    <property type="entry name" value="HTH_AraC"/>
</dbReference>
<evidence type="ECO:0000313" key="8">
    <source>
        <dbReference type="Proteomes" id="UP000501237"/>
    </source>
</evidence>
<proteinExistence type="predicted"/>
<protein>
    <submittedName>
        <fullName evidence="7">AraC family transcriptional regulator</fullName>
    </submittedName>
</protein>
<dbReference type="InterPro" id="IPR018062">
    <property type="entry name" value="HTH_AraC-typ_CS"/>
</dbReference>
<dbReference type="FunFam" id="1.10.10.60:FF:000132">
    <property type="entry name" value="AraC family transcriptional regulator"/>
    <property type="match status" value="1"/>
</dbReference>
<evidence type="ECO:0000313" key="7">
    <source>
        <dbReference type="EMBL" id="BCA30689.1"/>
    </source>
</evidence>
<dbReference type="Gene3D" id="1.10.10.60">
    <property type="entry name" value="Homeodomain-like"/>
    <property type="match status" value="1"/>
</dbReference>
<dbReference type="Pfam" id="PF12833">
    <property type="entry name" value="HTH_18"/>
    <property type="match status" value="1"/>
</dbReference>
<keyword evidence="5" id="KW-0804">Transcription</keyword>
<dbReference type="PRINTS" id="PR00032">
    <property type="entry name" value="HTHARAC"/>
</dbReference>
<keyword evidence="1" id="KW-0678">Repressor</keyword>
<dbReference type="PROSITE" id="PS00041">
    <property type="entry name" value="HTH_ARAC_FAMILY_1"/>
    <property type="match status" value="1"/>
</dbReference>
<dbReference type="Pfam" id="PF02311">
    <property type="entry name" value="AraC_binding"/>
    <property type="match status" value="1"/>
</dbReference>
<dbReference type="GeneID" id="57399885"/>
<evidence type="ECO:0000256" key="1">
    <source>
        <dbReference type="ARBA" id="ARBA00022491"/>
    </source>
</evidence>
<gene>
    <name evidence="7" type="ORF">PtoMrB4_46660</name>
</gene>
<dbReference type="InterPro" id="IPR003313">
    <property type="entry name" value="AraC-bd"/>
</dbReference>
<dbReference type="PROSITE" id="PS01124">
    <property type="entry name" value="HTH_ARAC_FAMILY_2"/>
    <property type="match status" value="1"/>
</dbReference>
<dbReference type="GO" id="GO:0003700">
    <property type="term" value="F:DNA-binding transcription factor activity"/>
    <property type="evidence" value="ECO:0007669"/>
    <property type="project" value="InterPro"/>
</dbReference>
<keyword evidence="3" id="KW-0238">DNA-binding</keyword>
<dbReference type="PANTHER" id="PTHR11019">
    <property type="entry name" value="HTH-TYPE TRANSCRIPTIONAL REGULATOR NIMR"/>
    <property type="match status" value="1"/>
</dbReference>
<evidence type="ECO:0000256" key="3">
    <source>
        <dbReference type="ARBA" id="ARBA00023125"/>
    </source>
</evidence>
<dbReference type="Gene3D" id="2.60.120.10">
    <property type="entry name" value="Jelly Rolls"/>
    <property type="match status" value="1"/>
</dbReference>
<dbReference type="InterPro" id="IPR011051">
    <property type="entry name" value="RmlC_Cupin_sf"/>
</dbReference>
<reference evidence="7 8" key="1">
    <citation type="journal article" date="2020" name="Microbiol. Resour. Announc.">
        <title>Complete genome sequence of Pseudomonas otitidis strain MrB4, isolated from Lake Biwa in Japan.</title>
        <authorList>
            <person name="Miyazaki K."/>
            <person name="Hase E."/>
            <person name="Maruya T."/>
        </authorList>
    </citation>
    <scope>NUCLEOTIDE SEQUENCE [LARGE SCALE GENOMIC DNA]</scope>
    <source>
        <strain evidence="7 8">MrB4</strain>
    </source>
</reference>
<keyword evidence="2" id="KW-0805">Transcription regulation</keyword>
<dbReference type="EMBL" id="AP022642">
    <property type="protein sequence ID" value="BCA30689.1"/>
    <property type="molecule type" value="Genomic_DNA"/>
</dbReference>